<dbReference type="SUPFAM" id="SSF51735">
    <property type="entry name" value="NAD(P)-binding Rossmann-fold domains"/>
    <property type="match status" value="1"/>
</dbReference>
<evidence type="ECO:0000313" key="3">
    <source>
        <dbReference type="Proteomes" id="UP001528040"/>
    </source>
</evidence>
<dbReference type="InterPro" id="IPR036291">
    <property type="entry name" value="NAD(P)-bd_dom_sf"/>
</dbReference>
<dbReference type="InterPro" id="IPR050177">
    <property type="entry name" value="Lipid_A_modif_metabolic_enz"/>
</dbReference>
<protein>
    <submittedName>
        <fullName evidence="2">NAD(P)-dependent oxidoreductase</fullName>
    </submittedName>
</protein>
<proteinExistence type="predicted"/>
<dbReference type="EMBL" id="JAQIIO010000015">
    <property type="protein sequence ID" value="MDA5095740.1"/>
    <property type="molecule type" value="Genomic_DNA"/>
</dbReference>
<name>A0ABT4W6I9_9RHOB</name>
<dbReference type="Proteomes" id="UP001528040">
    <property type="component" value="Unassembled WGS sequence"/>
</dbReference>
<sequence length="292" mass="32538">MITGARGFVGSRVLPHLLGEFEVHAVSRESHVDDKIHWHSADLTDSESCARLIAKTKPAYLVHCAWETQHGAFWEAETNRQWYEAGKVLFQTFQSAGGQRIVALGSCAEYTGSDQPLTEIEDQDTPATLYGQSKLSLLNDLQSLPVSFSWARIFHLFGPHENPYRFVPSLCRALLSETPAECSSGRQVRDLSDVRDVALSIAMLVKSPIEGAINLGHGSSTTLADVALELGRIAERPDLIRVGALPDRPGEPRVLIPDLTRQFQELNAPTARALQDSLQSTFEWWRRHKDER</sequence>
<gene>
    <name evidence="2" type="ORF">O2N63_16745</name>
</gene>
<dbReference type="Pfam" id="PF01370">
    <property type="entry name" value="Epimerase"/>
    <property type="match status" value="1"/>
</dbReference>
<keyword evidence="3" id="KW-1185">Reference proteome</keyword>
<accession>A0ABT4W6I9</accession>
<dbReference type="Gene3D" id="3.40.50.720">
    <property type="entry name" value="NAD(P)-binding Rossmann-like Domain"/>
    <property type="match status" value="1"/>
</dbReference>
<dbReference type="RefSeq" id="WP_271055477.1">
    <property type="nucleotide sequence ID" value="NZ_JAQIIO010000015.1"/>
</dbReference>
<reference evidence="2 3" key="1">
    <citation type="submission" date="2023-01" db="EMBL/GenBank/DDBJ databases">
        <authorList>
            <person name="Yoon J.-W."/>
        </authorList>
    </citation>
    <scope>NUCLEOTIDE SEQUENCE [LARGE SCALE GENOMIC DNA]</scope>
    <source>
        <strain evidence="2 3">KMU-50</strain>
    </source>
</reference>
<organism evidence="2 3">
    <name type="scientific">Aliiroseovarius salicola</name>
    <dbReference type="NCBI Taxonomy" id="3009082"/>
    <lineage>
        <taxon>Bacteria</taxon>
        <taxon>Pseudomonadati</taxon>
        <taxon>Pseudomonadota</taxon>
        <taxon>Alphaproteobacteria</taxon>
        <taxon>Rhodobacterales</taxon>
        <taxon>Paracoccaceae</taxon>
        <taxon>Aliiroseovarius</taxon>
    </lineage>
</organism>
<dbReference type="PANTHER" id="PTHR43245">
    <property type="entry name" value="BIFUNCTIONAL POLYMYXIN RESISTANCE PROTEIN ARNA"/>
    <property type="match status" value="1"/>
</dbReference>
<feature type="domain" description="NAD-dependent epimerase/dehydratase" evidence="1">
    <location>
        <begin position="1"/>
        <end position="216"/>
    </location>
</feature>
<evidence type="ECO:0000313" key="2">
    <source>
        <dbReference type="EMBL" id="MDA5095740.1"/>
    </source>
</evidence>
<comment type="caution">
    <text evidence="2">The sequence shown here is derived from an EMBL/GenBank/DDBJ whole genome shotgun (WGS) entry which is preliminary data.</text>
</comment>
<dbReference type="InterPro" id="IPR001509">
    <property type="entry name" value="Epimerase_deHydtase"/>
</dbReference>
<evidence type="ECO:0000259" key="1">
    <source>
        <dbReference type="Pfam" id="PF01370"/>
    </source>
</evidence>
<dbReference type="PANTHER" id="PTHR43245:SF13">
    <property type="entry name" value="UDP-D-APIOSE_UDP-D-XYLOSE SYNTHASE 2"/>
    <property type="match status" value="1"/>
</dbReference>
<dbReference type="CDD" id="cd08946">
    <property type="entry name" value="SDR_e"/>
    <property type="match status" value="1"/>
</dbReference>